<gene>
    <name evidence="8" type="ORF">AAP_04628</name>
</gene>
<dbReference type="PROSITE" id="PS51677">
    <property type="entry name" value="NODB"/>
    <property type="match status" value="1"/>
</dbReference>
<proteinExistence type="predicted"/>
<dbReference type="GO" id="GO:0006032">
    <property type="term" value="P:chitin catabolic process"/>
    <property type="evidence" value="ECO:0007669"/>
    <property type="project" value="UniProtKB-KW"/>
</dbReference>
<keyword evidence="6" id="KW-1133">Transmembrane helix</keyword>
<keyword evidence="9" id="KW-1185">Reference proteome</keyword>
<comment type="caution">
    <text evidence="8">The sequence shown here is derived from an EMBL/GenBank/DDBJ whole genome shotgun (WGS) entry which is preliminary data.</text>
</comment>
<evidence type="ECO:0000256" key="3">
    <source>
        <dbReference type="ARBA" id="ARBA00023285"/>
    </source>
</evidence>
<dbReference type="Gene3D" id="3.20.20.370">
    <property type="entry name" value="Glycoside hydrolase/deacetylase"/>
    <property type="match status" value="1"/>
</dbReference>
<dbReference type="AlphaFoldDB" id="A0A167WH12"/>
<reference evidence="8 9" key="1">
    <citation type="journal article" date="2016" name="Genome Biol. Evol.">
        <title>Divergent and convergent evolution of fungal pathogenicity.</title>
        <authorList>
            <person name="Shang Y."/>
            <person name="Xiao G."/>
            <person name="Zheng P."/>
            <person name="Cen K."/>
            <person name="Zhan S."/>
            <person name="Wang C."/>
        </authorList>
    </citation>
    <scope>NUCLEOTIDE SEQUENCE [LARGE SCALE GENOMIC DNA]</scope>
    <source>
        <strain evidence="8 9">ARSEF 7405</strain>
    </source>
</reference>
<protein>
    <recommendedName>
        <fullName evidence="4">chitin deacetylase</fullName>
        <ecNumber evidence="4">3.5.1.41</ecNumber>
    </recommendedName>
</protein>
<evidence type="ECO:0000313" key="8">
    <source>
        <dbReference type="EMBL" id="KZZ88836.1"/>
    </source>
</evidence>
<dbReference type="GO" id="GO:0009272">
    <property type="term" value="P:fungal-type cell wall biogenesis"/>
    <property type="evidence" value="ECO:0007669"/>
    <property type="project" value="UniProtKB-ARBA"/>
</dbReference>
<dbReference type="SUPFAM" id="SSF88713">
    <property type="entry name" value="Glycoside hydrolase/deacetylase"/>
    <property type="match status" value="1"/>
</dbReference>
<keyword evidence="2" id="KW-0119">Carbohydrate metabolism</keyword>
<dbReference type="GO" id="GO:0004099">
    <property type="term" value="F:chitin deacetylase activity"/>
    <property type="evidence" value="ECO:0007669"/>
    <property type="project" value="UniProtKB-EC"/>
</dbReference>
<dbReference type="PANTHER" id="PTHR10587">
    <property type="entry name" value="GLYCOSYL TRANSFERASE-RELATED"/>
    <property type="match status" value="1"/>
</dbReference>
<feature type="transmembrane region" description="Helical" evidence="6">
    <location>
        <begin position="6"/>
        <end position="23"/>
    </location>
</feature>
<keyword evidence="6" id="KW-0812">Transmembrane</keyword>
<dbReference type="EMBL" id="AZGZ01000023">
    <property type="protein sequence ID" value="KZZ88836.1"/>
    <property type="molecule type" value="Genomic_DNA"/>
</dbReference>
<accession>A0A167WH12</accession>
<name>A0A167WH12_9EURO</name>
<keyword evidence="6" id="KW-0472">Membrane</keyword>
<dbReference type="EC" id="3.5.1.41" evidence="4"/>
<dbReference type="OrthoDB" id="407355at2759"/>
<keyword evidence="2" id="KW-0624">Polysaccharide degradation</keyword>
<keyword evidence="3" id="KW-0170">Cobalt</keyword>
<dbReference type="InterPro" id="IPR002509">
    <property type="entry name" value="NODB_dom"/>
</dbReference>
<organism evidence="8 9">
    <name type="scientific">Ascosphaera apis ARSEF 7405</name>
    <dbReference type="NCBI Taxonomy" id="392613"/>
    <lineage>
        <taxon>Eukaryota</taxon>
        <taxon>Fungi</taxon>
        <taxon>Dikarya</taxon>
        <taxon>Ascomycota</taxon>
        <taxon>Pezizomycotina</taxon>
        <taxon>Eurotiomycetes</taxon>
        <taxon>Eurotiomycetidae</taxon>
        <taxon>Onygenales</taxon>
        <taxon>Ascosphaeraceae</taxon>
        <taxon>Ascosphaera</taxon>
    </lineage>
</organism>
<keyword evidence="2" id="KW-0146">Chitin degradation</keyword>
<evidence type="ECO:0000256" key="1">
    <source>
        <dbReference type="ARBA" id="ARBA00001941"/>
    </source>
</evidence>
<dbReference type="PANTHER" id="PTHR10587:SF137">
    <property type="entry name" value="4-DEOXY-4-FORMAMIDO-L-ARABINOSE-PHOSPHOUNDECAPRENOL DEFORMYLASE ARND-RELATED"/>
    <property type="match status" value="1"/>
</dbReference>
<dbReference type="Proteomes" id="UP000242877">
    <property type="component" value="Unassembled WGS sequence"/>
</dbReference>
<evidence type="ECO:0000256" key="6">
    <source>
        <dbReference type="SAM" id="Phobius"/>
    </source>
</evidence>
<dbReference type="InterPro" id="IPR011330">
    <property type="entry name" value="Glyco_hydro/deAcase_b/a-brl"/>
</dbReference>
<evidence type="ECO:0000256" key="5">
    <source>
        <dbReference type="ARBA" id="ARBA00048494"/>
    </source>
</evidence>
<comment type="catalytic activity">
    <reaction evidence="5">
        <text>[(1-&gt;4)-N-acetyl-beta-D-glucosaminyl](n) + n H2O = chitosan + n acetate</text>
        <dbReference type="Rhea" id="RHEA:10464"/>
        <dbReference type="Rhea" id="RHEA-COMP:9593"/>
        <dbReference type="Rhea" id="RHEA-COMP:9597"/>
        <dbReference type="ChEBI" id="CHEBI:15377"/>
        <dbReference type="ChEBI" id="CHEBI:17029"/>
        <dbReference type="ChEBI" id="CHEBI:30089"/>
        <dbReference type="ChEBI" id="CHEBI:57704"/>
        <dbReference type="EC" id="3.5.1.41"/>
    </reaction>
    <physiologicalReaction direction="left-to-right" evidence="5">
        <dbReference type="Rhea" id="RHEA:10465"/>
    </physiologicalReaction>
</comment>
<evidence type="ECO:0000256" key="4">
    <source>
        <dbReference type="ARBA" id="ARBA00024056"/>
    </source>
</evidence>
<feature type="domain" description="NodB homology" evidence="7">
    <location>
        <begin position="59"/>
        <end position="258"/>
    </location>
</feature>
<evidence type="ECO:0000313" key="9">
    <source>
        <dbReference type="Proteomes" id="UP000242877"/>
    </source>
</evidence>
<dbReference type="VEuPathDB" id="FungiDB:AAP_04628"/>
<sequence length="258" mass="29075">MSFLVKLILSLILLLFISVLIIYRPPFILIRLLSHLNPDVLWFVRIPSSPSNRSRNHTRTIALTIDDGPTPYTRDLSSVLDAYNARATFFIIGSHVKGREDVLREIVSRGHEVGNHTMYDVPSKNLSVEELKQSIEETDRIIHDALSQTQEGDDQQDEQLRGITSFFRPGSGFFTTPMRSLISPMGKQLVLGCIFPHDPIISSPAINARHVLSCVRDGGIIVMHDGRPWSAESVRRILDGLAKREEKRGEKWDVVNGV</sequence>
<evidence type="ECO:0000256" key="2">
    <source>
        <dbReference type="ARBA" id="ARBA00023024"/>
    </source>
</evidence>
<comment type="cofactor">
    <cofactor evidence="1">
        <name>Co(2+)</name>
        <dbReference type="ChEBI" id="CHEBI:48828"/>
    </cofactor>
</comment>
<dbReference type="Pfam" id="PF01522">
    <property type="entry name" value="Polysacc_deac_1"/>
    <property type="match status" value="1"/>
</dbReference>
<dbReference type="GO" id="GO:0005975">
    <property type="term" value="P:carbohydrate metabolic process"/>
    <property type="evidence" value="ECO:0007669"/>
    <property type="project" value="InterPro"/>
</dbReference>
<dbReference type="InterPro" id="IPR050248">
    <property type="entry name" value="Polysacc_deacetylase_ArnD"/>
</dbReference>
<evidence type="ECO:0000259" key="7">
    <source>
        <dbReference type="PROSITE" id="PS51677"/>
    </source>
</evidence>